<dbReference type="GeneID" id="23797835"/>
<reference evidence="2 3" key="2">
    <citation type="journal article" date="2013" name="PLoS ONE">
        <title>INDIGO - INtegrated Data Warehouse of MIcrobial GenOmes with Examples from the Red Sea Extremophiles.</title>
        <authorList>
            <person name="Alam I."/>
            <person name="Antunes A."/>
            <person name="Kamau A.A."/>
            <person name="Ba Alawi W."/>
            <person name="Kalkatawi M."/>
            <person name="Stingl U."/>
            <person name="Bajic V.B."/>
        </authorList>
    </citation>
    <scope>NUCLEOTIDE SEQUENCE [LARGE SCALE GENOMIC DNA]</scope>
    <source>
        <strain evidence="2 3">SARL4B</strain>
    </source>
</reference>
<keyword evidence="4" id="KW-1185">Reference proteome</keyword>
<dbReference type="GO" id="GO:0003824">
    <property type="term" value="F:catalytic activity"/>
    <property type="evidence" value="ECO:0007669"/>
    <property type="project" value="InterPro"/>
</dbReference>
<dbReference type="InterPro" id="IPR014718">
    <property type="entry name" value="GH-type_carb-bd"/>
</dbReference>
<dbReference type="Proteomes" id="UP000015381">
    <property type="component" value="Chromosome I"/>
</dbReference>
<dbReference type="HOGENOM" id="CLU_064673_0_0_2"/>
<dbReference type="RefSeq" id="WP_008525682.1">
    <property type="nucleotide sequence ID" value="NC_021921.1"/>
</dbReference>
<sequence>MDDWNRRPRISTKYAYRGIDASVLENRHLRVMVLQGKGGDILEFRDKRTDVDVLWHADHEWSPPPSVLQGAEPSWDEHYPGGWQVNLPVAAGPLEFPGGTYEHHGETALVPWEASIARDDETAVTLELTTALRQYPFSITRELTLPADAARLEIQESVTNEGAFELEYAWQQHLTLGQPLVGPQAHLDVPAEEGYVEDYDPGNEYNRLESGAEFTWPEAPGADGGTVDLETFPSTDARHNDMAYLRGFEEGWYAVTNPELDLGFGVHWPADVFESLWYWQPFGGLEAAPFWGRNYTAGLEPTTSHPGHSYPDAQRENGTMKSLGPGETVEASFVATTFGGEDRVDRVGPDGTVETR</sequence>
<reference evidence="2 3" key="1">
    <citation type="journal article" date="2011" name="J. Bacteriol.">
        <title>Genome sequence of Halorhabdus tiamatea, the first archaeon isolated from a deep-sea anoxic brine lake.</title>
        <authorList>
            <person name="Antunes A."/>
            <person name="Alam I."/>
            <person name="Bajic V.B."/>
            <person name="Stingl U."/>
        </authorList>
    </citation>
    <scope>NUCLEOTIDE SEQUENCE [LARGE SCALE GENOMIC DNA]</scope>
    <source>
        <strain evidence="2 3">SARL4B</strain>
    </source>
</reference>
<dbReference type="InterPro" id="IPR011013">
    <property type="entry name" value="Gal_mutarotase_sf_dom"/>
</dbReference>
<dbReference type="KEGG" id="hti:HTIA_0830"/>
<dbReference type="InterPro" id="IPR027839">
    <property type="entry name" value="DUF4432"/>
</dbReference>
<dbReference type="Pfam" id="PF14486">
    <property type="entry name" value="DUF4432"/>
    <property type="match status" value="1"/>
</dbReference>
<dbReference type="AlphaFoldDB" id="F7PJ04"/>
<gene>
    <name evidence="2" type="ORF">HLRTI_002046</name>
    <name evidence="1" type="ORF">HTIA_0830</name>
</gene>
<dbReference type="Proteomes" id="UP000003861">
    <property type="component" value="Unassembled WGS sequence"/>
</dbReference>
<evidence type="ECO:0000313" key="3">
    <source>
        <dbReference type="Proteomes" id="UP000003861"/>
    </source>
</evidence>
<dbReference type="OrthoDB" id="302373at2157"/>
<dbReference type="GO" id="GO:0030246">
    <property type="term" value="F:carbohydrate binding"/>
    <property type="evidence" value="ECO:0007669"/>
    <property type="project" value="InterPro"/>
</dbReference>
<dbReference type="eggNOG" id="arCOG08089">
    <property type="taxonomic scope" value="Archaea"/>
</dbReference>
<evidence type="ECO:0000313" key="4">
    <source>
        <dbReference type="Proteomes" id="UP000015381"/>
    </source>
</evidence>
<dbReference type="SUPFAM" id="SSF74650">
    <property type="entry name" value="Galactose mutarotase-like"/>
    <property type="match status" value="1"/>
</dbReference>
<accession>F7PJ04</accession>
<dbReference type="GO" id="GO:0005975">
    <property type="term" value="P:carbohydrate metabolic process"/>
    <property type="evidence" value="ECO:0007669"/>
    <property type="project" value="InterPro"/>
</dbReference>
<dbReference type="EMBL" id="AFNT02000023">
    <property type="protein sequence ID" value="ERJ05894.1"/>
    <property type="molecule type" value="Genomic_DNA"/>
</dbReference>
<evidence type="ECO:0000313" key="1">
    <source>
        <dbReference type="EMBL" id="CCQ32970.1"/>
    </source>
</evidence>
<dbReference type="Gene3D" id="2.70.98.10">
    <property type="match status" value="1"/>
</dbReference>
<dbReference type="EMBL" id="HF571520">
    <property type="protein sequence ID" value="CCQ32970.1"/>
    <property type="molecule type" value="Genomic_DNA"/>
</dbReference>
<name>F7PJ04_9EURY</name>
<proteinExistence type="predicted"/>
<evidence type="ECO:0000313" key="2">
    <source>
        <dbReference type="EMBL" id="ERJ05894.1"/>
    </source>
</evidence>
<protein>
    <submittedName>
        <fullName evidence="2">Aldose 1-epimerase protein</fullName>
    </submittedName>
</protein>
<reference evidence="1 4" key="3">
    <citation type="journal article" date="2014" name="Environ. Microbiol.">
        <title>Halorhabdus tiamatea: proteogenomics and glycosidase activity measurements identify the first cultivated euryarchaeon from a deep-sea anoxic brine lake as potential polysaccharide degrader.</title>
        <authorList>
            <person name="Werner J."/>
            <person name="Ferrer M."/>
            <person name="Michel G."/>
            <person name="Mann A.J."/>
            <person name="Huang S."/>
            <person name="Juarez S."/>
            <person name="Ciordia S."/>
            <person name="Albar J.P."/>
            <person name="Alcaide M."/>
            <person name="La Cono V."/>
            <person name="Yakimov M.M."/>
            <person name="Antunes A."/>
            <person name="Taborda M."/>
            <person name="Da Costa M.S."/>
            <person name="Amann R.I."/>
            <person name="Gloeckner F.O."/>
            <person name="Golyshina O.V."/>
            <person name="Golyshin P.N."/>
            <person name="Teeling H."/>
        </authorList>
    </citation>
    <scope>NUCLEOTIDE SEQUENCE [LARGE SCALE GENOMIC DNA]</scope>
    <source>
        <strain evidence="4">SARL4B</strain>
        <strain evidence="1">Type strain: SARL4B</strain>
    </source>
</reference>
<organism evidence="2 3">
    <name type="scientific">Halorhabdus tiamatea SARL4B</name>
    <dbReference type="NCBI Taxonomy" id="1033806"/>
    <lineage>
        <taxon>Archaea</taxon>
        <taxon>Methanobacteriati</taxon>
        <taxon>Methanobacteriota</taxon>
        <taxon>Stenosarchaea group</taxon>
        <taxon>Halobacteria</taxon>
        <taxon>Halobacteriales</taxon>
        <taxon>Haloarculaceae</taxon>
        <taxon>Halorhabdus</taxon>
    </lineage>
</organism>